<reference evidence="1" key="1">
    <citation type="submission" date="2021-06" db="EMBL/GenBank/DDBJ databases">
        <authorList>
            <person name="Kallberg Y."/>
            <person name="Tangrot J."/>
            <person name="Rosling A."/>
        </authorList>
    </citation>
    <scope>NUCLEOTIDE SEQUENCE</scope>
    <source>
        <strain evidence="1">IN212</strain>
    </source>
</reference>
<accession>A0A9N9NJ64</accession>
<evidence type="ECO:0000313" key="1">
    <source>
        <dbReference type="EMBL" id="CAG8736577.1"/>
    </source>
</evidence>
<dbReference type="EMBL" id="CAJVPZ010030339">
    <property type="protein sequence ID" value="CAG8736577.1"/>
    <property type="molecule type" value="Genomic_DNA"/>
</dbReference>
<dbReference type="InterPro" id="IPR029058">
    <property type="entry name" value="AB_hydrolase_fold"/>
</dbReference>
<proteinExistence type="predicted"/>
<dbReference type="Proteomes" id="UP000789396">
    <property type="component" value="Unassembled WGS sequence"/>
</dbReference>
<evidence type="ECO:0000313" key="2">
    <source>
        <dbReference type="Proteomes" id="UP000789396"/>
    </source>
</evidence>
<sequence>MGSYEVFLEDATLFVEKARSQNVSVEFVVEENNMHNYAIAWPISRDGGAQKAVKHMSKFLFGEQPV</sequence>
<gene>
    <name evidence="1" type="ORF">RFULGI_LOCUS12531</name>
</gene>
<keyword evidence="2" id="KW-1185">Reference proteome</keyword>
<dbReference type="AlphaFoldDB" id="A0A9N9NJ64"/>
<comment type="caution">
    <text evidence="1">The sequence shown here is derived from an EMBL/GenBank/DDBJ whole genome shotgun (WGS) entry which is preliminary data.</text>
</comment>
<organism evidence="1 2">
    <name type="scientific">Racocetra fulgida</name>
    <dbReference type="NCBI Taxonomy" id="60492"/>
    <lineage>
        <taxon>Eukaryota</taxon>
        <taxon>Fungi</taxon>
        <taxon>Fungi incertae sedis</taxon>
        <taxon>Mucoromycota</taxon>
        <taxon>Glomeromycotina</taxon>
        <taxon>Glomeromycetes</taxon>
        <taxon>Diversisporales</taxon>
        <taxon>Gigasporaceae</taxon>
        <taxon>Racocetra</taxon>
    </lineage>
</organism>
<dbReference type="Gene3D" id="3.40.50.1820">
    <property type="entry name" value="alpha/beta hydrolase"/>
    <property type="match status" value="1"/>
</dbReference>
<dbReference type="OrthoDB" id="408631at2759"/>
<name>A0A9N9NJ64_9GLOM</name>
<protein>
    <submittedName>
        <fullName evidence="1">5178_t:CDS:1</fullName>
    </submittedName>
</protein>
<feature type="non-terminal residue" evidence="1">
    <location>
        <position position="66"/>
    </location>
</feature>